<dbReference type="Pfam" id="PF11139">
    <property type="entry name" value="SfLAP"/>
    <property type="match status" value="1"/>
</dbReference>
<feature type="transmembrane region" description="Helical" evidence="1">
    <location>
        <begin position="83"/>
        <end position="103"/>
    </location>
</feature>
<comment type="caution">
    <text evidence="2">The sequence shown here is derived from an EMBL/GenBank/DDBJ whole genome shotgun (WGS) entry which is preliminary data.</text>
</comment>
<accession>A0ABR5ZXE9</accession>
<gene>
    <name evidence="2" type="ORF">H3232_04090</name>
</gene>
<name>A0ABR5ZXE9_9LACT</name>
<proteinExistence type="predicted"/>
<evidence type="ECO:0000313" key="2">
    <source>
        <dbReference type="EMBL" id="MBA5746384.1"/>
    </source>
</evidence>
<keyword evidence="1" id="KW-0472">Membrane</keyword>
<dbReference type="Proteomes" id="UP000540056">
    <property type="component" value="Unassembled WGS sequence"/>
</dbReference>
<organism evidence="2 3">
    <name type="scientific">Aerococcus urinaeequi</name>
    <dbReference type="NCBI Taxonomy" id="51665"/>
    <lineage>
        <taxon>Bacteria</taxon>
        <taxon>Bacillati</taxon>
        <taxon>Bacillota</taxon>
        <taxon>Bacilli</taxon>
        <taxon>Lactobacillales</taxon>
        <taxon>Aerococcaceae</taxon>
        <taxon>Aerococcus</taxon>
    </lineage>
</organism>
<feature type="transmembrane region" description="Helical" evidence="1">
    <location>
        <begin position="42"/>
        <end position="63"/>
    </location>
</feature>
<keyword evidence="1" id="KW-1133">Transmembrane helix</keyword>
<dbReference type="RefSeq" id="WP_182023213.1">
    <property type="nucleotide sequence ID" value="NZ_JACGAM010000005.1"/>
</dbReference>
<feature type="transmembrane region" description="Helical" evidence="1">
    <location>
        <begin position="172"/>
        <end position="194"/>
    </location>
</feature>
<protein>
    <submittedName>
        <fullName evidence="2">GAP family protein</fullName>
    </submittedName>
</protein>
<evidence type="ECO:0000313" key="3">
    <source>
        <dbReference type="Proteomes" id="UP000540056"/>
    </source>
</evidence>
<dbReference type="InterPro" id="IPR021315">
    <property type="entry name" value="Gap/Sap"/>
</dbReference>
<dbReference type="EMBL" id="JACGAN010000005">
    <property type="protein sequence ID" value="MBA5746384.1"/>
    <property type="molecule type" value="Genomic_DNA"/>
</dbReference>
<feature type="transmembrane region" description="Helical" evidence="1">
    <location>
        <begin position="128"/>
        <end position="152"/>
    </location>
</feature>
<reference evidence="2 3" key="1">
    <citation type="submission" date="2020-07" db="EMBL/GenBank/DDBJ databases">
        <title>Draft Genome Sequences of Lactobacillales Isolated from the International Space Station.</title>
        <authorList>
            <person name="Bharadwaj A.R."/>
            <person name="Singh N.K."/>
            <person name="Wood J.M."/>
            <person name="Debieu M."/>
            <person name="O'Hara N.B."/>
            <person name="Karouia F."/>
            <person name="Mason C.E."/>
            <person name="Venkateswaran K."/>
        </authorList>
    </citation>
    <scope>NUCLEOTIDE SEQUENCE [LARGE SCALE GENOMIC DNA]</scope>
    <source>
        <strain evidence="2 3">151250015-1-258-55</strain>
    </source>
</reference>
<keyword evidence="1" id="KW-0812">Transmembrane</keyword>
<sequence>MFVVFTTTLIAGLIAGLIDSINPFALTQQFILQSKIKSPYHILYFIFPIGLGNFLIGLAFYFGFSDWIFQAFNWVNHHHPYTWHYLAIAASILIVADLSYYFFKKDQPTASQGEVQKKSVTQTEKTHLSAGALFMLGIASCLAEISSIAPYLALLSYYATISITNLQATLLLAFYSFVLFVLPMYGLFLMSLFFKSHLTTIYRRIAGWMDFFITRILPVILFLIAVALFGYGIQIF</sequence>
<keyword evidence="3" id="KW-1185">Reference proteome</keyword>
<evidence type="ECO:0000256" key="1">
    <source>
        <dbReference type="SAM" id="Phobius"/>
    </source>
</evidence>
<feature type="transmembrane region" description="Helical" evidence="1">
    <location>
        <begin position="215"/>
        <end position="233"/>
    </location>
</feature>